<evidence type="ECO:0000313" key="3">
    <source>
        <dbReference type="Proteomes" id="UP000249913"/>
    </source>
</evidence>
<keyword evidence="2" id="KW-0378">Hydrolase</keyword>
<name>A0A2X2LY69_STAAU</name>
<dbReference type="Gene3D" id="1.20.1250.30">
    <property type="match status" value="1"/>
</dbReference>
<reference evidence="2 3" key="1">
    <citation type="submission" date="2018-06" db="EMBL/GenBank/DDBJ databases">
        <authorList>
            <consortium name="Pathogen Informatics"/>
            <person name="Doyle S."/>
        </authorList>
    </citation>
    <scope>NUCLEOTIDE SEQUENCE [LARGE SCALE GENOMIC DNA]</scope>
    <source>
        <strain evidence="2 3">NCTC7878</strain>
    </source>
</reference>
<accession>A0A2X2LY69</accession>
<sequence>MSEAFSDLPYDYDRPGSNRKPIHLLRQDGKIREISNQSLVIHSITGINRQDYKLYYPRENGCKD</sequence>
<gene>
    <name evidence="2" type="ORF">NCTC7878_01250</name>
</gene>
<protein>
    <submittedName>
        <fullName evidence="2">Deoxyguanosinetriphosphate triphosphohydrolase</fullName>
        <ecNumber evidence="2">3.1.5.1</ecNumber>
    </submittedName>
</protein>
<feature type="region of interest" description="Disordered" evidence="1">
    <location>
        <begin position="1"/>
        <end position="21"/>
    </location>
</feature>
<evidence type="ECO:0000256" key="1">
    <source>
        <dbReference type="SAM" id="MobiDB-lite"/>
    </source>
</evidence>
<dbReference type="AlphaFoldDB" id="A0A2X2LY69"/>
<proteinExistence type="predicted"/>
<evidence type="ECO:0000313" key="2">
    <source>
        <dbReference type="EMBL" id="SPZ97859.1"/>
    </source>
</evidence>
<dbReference type="GO" id="GO:0008832">
    <property type="term" value="F:dGTPase activity"/>
    <property type="evidence" value="ECO:0007669"/>
    <property type="project" value="UniProtKB-EC"/>
</dbReference>
<dbReference type="Proteomes" id="UP000249913">
    <property type="component" value="Unassembled WGS sequence"/>
</dbReference>
<dbReference type="EMBL" id="UAUX01000006">
    <property type="protein sequence ID" value="SPZ97859.1"/>
    <property type="molecule type" value="Genomic_DNA"/>
</dbReference>
<organism evidence="2 3">
    <name type="scientific">Staphylococcus aureus</name>
    <dbReference type="NCBI Taxonomy" id="1280"/>
    <lineage>
        <taxon>Bacteria</taxon>
        <taxon>Bacillati</taxon>
        <taxon>Bacillota</taxon>
        <taxon>Bacilli</taxon>
        <taxon>Bacillales</taxon>
        <taxon>Staphylococcaceae</taxon>
        <taxon>Staphylococcus</taxon>
    </lineage>
</organism>
<dbReference type="EC" id="3.1.5.1" evidence="2"/>